<name>J9GD48_9ZZZZ</name>
<dbReference type="AlphaFoldDB" id="J9GD48"/>
<sequence length="286" mass="33433">MEGKLFIDGQDAFTEYGIFIEHYGFKDLIAMPGFKKIDSTEWDEYDGEEYDLTNPVLDAHTLTLPFYVMNIFAAGDFFEVLSNKAYHQFEFRDIGRTYRLRLVSNNQLNKKIKIGKMSLTFIDDNSSIPTGMPMATAPAGFKQKEYMLDKIDFSRFGIYILQGTEEDVMKSPQVRENIKYDDPSRNGIIYDQEQVKYKAKQAQLKLLIYANSITEFWARYDAFFCQLLKPGNHILYIPSIYEEYDCFYKKMSITKFDILKTGKVWCEFNVILQFTNMTPSMNVMLL</sequence>
<accession>J9GD48</accession>
<comment type="caution">
    <text evidence="1">The sequence shown here is derived from an EMBL/GenBank/DDBJ whole genome shotgun (WGS) entry which is preliminary data.</text>
</comment>
<dbReference type="EMBL" id="AMCI01001526">
    <property type="protein sequence ID" value="EJX05262.1"/>
    <property type="molecule type" value="Genomic_DNA"/>
</dbReference>
<feature type="non-terminal residue" evidence="1">
    <location>
        <position position="286"/>
    </location>
</feature>
<evidence type="ECO:0000313" key="1">
    <source>
        <dbReference type="EMBL" id="EJX05262.1"/>
    </source>
</evidence>
<reference evidence="1" key="1">
    <citation type="journal article" date="2012" name="PLoS ONE">
        <title>Gene sets for utilization of primary and secondary nutrition supplies in the distal gut of endangered iberian lynx.</title>
        <authorList>
            <person name="Alcaide M."/>
            <person name="Messina E."/>
            <person name="Richter M."/>
            <person name="Bargiela R."/>
            <person name="Peplies J."/>
            <person name="Huws S.A."/>
            <person name="Newbold C.J."/>
            <person name="Golyshin P.N."/>
            <person name="Simon M.A."/>
            <person name="Lopez G."/>
            <person name="Yakimov M.M."/>
            <person name="Ferrer M."/>
        </authorList>
    </citation>
    <scope>NUCLEOTIDE SEQUENCE</scope>
</reference>
<protein>
    <submittedName>
        <fullName evidence="1">Uncharacterized protein</fullName>
    </submittedName>
</protein>
<gene>
    <name evidence="1" type="ORF">EVA_06618</name>
</gene>
<organism evidence="1">
    <name type="scientific">gut metagenome</name>
    <dbReference type="NCBI Taxonomy" id="749906"/>
    <lineage>
        <taxon>unclassified sequences</taxon>
        <taxon>metagenomes</taxon>
        <taxon>organismal metagenomes</taxon>
    </lineage>
</organism>
<proteinExistence type="predicted"/>